<feature type="region of interest" description="Disordered" evidence="1">
    <location>
        <begin position="74"/>
        <end position="156"/>
    </location>
</feature>
<keyword evidence="3" id="KW-1185">Reference proteome</keyword>
<dbReference type="AlphaFoldDB" id="A0AAD5GCV4"/>
<dbReference type="GO" id="GO:0030295">
    <property type="term" value="F:protein kinase activator activity"/>
    <property type="evidence" value="ECO:0007669"/>
    <property type="project" value="TreeGrafter"/>
</dbReference>
<dbReference type="Proteomes" id="UP001206925">
    <property type="component" value="Unassembled WGS sequence"/>
</dbReference>
<sequence>MGTTEDFDGGDDSVFSQEVDPEYEFDAAHFCDFVKDETESEARDAENWFLFAHEYPPSPFLVKYKLMKAAKSIHMKPPKTSSKKKEANKIASTSNNSDCDNDHKAASNEGKDKGVKNHSHNPQNKMKAKSKSAKPFVSAGEKLWSPIRSQNQTTKRQKLEFGYLHKKHIMRQPGKQIDLNNVP</sequence>
<dbReference type="PANTHER" id="PTHR14326:SF15">
    <property type="entry name" value="OS06G0130200 PROTEIN"/>
    <property type="match status" value="1"/>
</dbReference>
<feature type="non-terminal residue" evidence="2">
    <location>
        <position position="1"/>
    </location>
</feature>
<dbReference type="InterPro" id="IPR009675">
    <property type="entry name" value="TPX2_fam"/>
</dbReference>
<dbReference type="GO" id="GO:0005880">
    <property type="term" value="C:nuclear microtubule"/>
    <property type="evidence" value="ECO:0007669"/>
    <property type="project" value="TreeGrafter"/>
</dbReference>
<dbReference type="GO" id="GO:0008017">
    <property type="term" value="F:microtubule binding"/>
    <property type="evidence" value="ECO:0007669"/>
    <property type="project" value="TreeGrafter"/>
</dbReference>
<evidence type="ECO:0000313" key="3">
    <source>
        <dbReference type="Proteomes" id="UP001206925"/>
    </source>
</evidence>
<dbReference type="GO" id="GO:0060236">
    <property type="term" value="P:regulation of mitotic spindle organization"/>
    <property type="evidence" value="ECO:0007669"/>
    <property type="project" value="InterPro"/>
</dbReference>
<evidence type="ECO:0000256" key="1">
    <source>
        <dbReference type="SAM" id="MobiDB-lite"/>
    </source>
</evidence>
<comment type="caution">
    <text evidence="2">The sequence shown here is derived from an EMBL/GenBank/DDBJ whole genome shotgun (WGS) entry which is preliminary data.</text>
</comment>
<evidence type="ECO:0000313" key="2">
    <source>
        <dbReference type="EMBL" id="KAI7736809.1"/>
    </source>
</evidence>
<proteinExistence type="predicted"/>
<gene>
    <name evidence="2" type="ORF">M8C21_029978</name>
</gene>
<organism evidence="2 3">
    <name type="scientific">Ambrosia artemisiifolia</name>
    <name type="common">Common ragweed</name>
    <dbReference type="NCBI Taxonomy" id="4212"/>
    <lineage>
        <taxon>Eukaryota</taxon>
        <taxon>Viridiplantae</taxon>
        <taxon>Streptophyta</taxon>
        <taxon>Embryophyta</taxon>
        <taxon>Tracheophyta</taxon>
        <taxon>Spermatophyta</taxon>
        <taxon>Magnoliopsida</taxon>
        <taxon>eudicotyledons</taxon>
        <taxon>Gunneridae</taxon>
        <taxon>Pentapetalae</taxon>
        <taxon>asterids</taxon>
        <taxon>campanulids</taxon>
        <taxon>Asterales</taxon>
        <taxon>Asteraceae</taxon>
        <taxon>Asteroideae</taxon>
        <taxon>Heliantheae alliance</taxon>
        <taxon>Heliantheae</taxon>
        <taxon>Ambrosia</taxon>
    </lineage>
</organism>
<dbReference type="GO" id="GO:0090307">
    <property type="term" value="P:mitotic spindle assembly"/>
    <property type="evidence" value="ECO:0007669"/>
    <property type="project" value="TreeGrafter"/>
</dbReference>
<dbReference type="EMBL" id="JAMZMK010009191">
    <property type="protein sequence ID" value="KAI7736809.1"/>
    <property type="molecule type" value="Genomic_DNA"/>
</dbReference>
<dbReference type="GO" id="GO:0005819">
    <property type="term" value="C:spindle"/>
    <property type="evidence" value="ECO:0007669"/>
    <property type="project" value="InterPro"/>
</dbReference>
<feature type="compositionally biased region" description="Basic and acidic residues" evidence="1">
    <location>
        <begin position="100"/>
        <end position="115"/>
    </location>
</feature>
<reference evidence="2" key="1">
    <citation type="submission" date="2022-06" db="EMBL/GenBank/DDBJ databases">
        <title>Uncovering the hologenomic basis of an extraordinary plant invasion.</title>
        <authorList>
            <person name="Bieker V.C."/>
            <person name="Martin M.D."/>
            <person name="Gilbert T."/>
            <person name="Hodgins K."/>
            <person name="Battlay P."/>
            <person name="Petersen B."/>
            <person name="Wilson J."/>
        </authorList>
    </citation>
    <scope>NUCLEOTIDE SEQUENCE</scope>
    <source>
        <strain evidence="2">AA19_3_7</strain>
        <tissue evidence="2">Leaf</tissue>
    </source>
</reference>
<protein>
    <recommendedName>
        <fullName evidence="4">TPX2 central domain-containing protein</fullName>
    </recommendedName>
</protein>
<accession>A0AAD5GCV4</accession>
<name>A0AAD5GCV4_AMBAR</name>
<dbReference type="PANTHER" id="PTHR14326">
    <property type="entry name" value="TARGETING PROTEIN FOR XKLP2"/>
    <property type="match status" value="1"/>
</dbReference>
<evidence type="ECO:0008006" key="4">
    <source>
        <dbReference type="Google" id="ProtNLM"/>
    </source>
</evidence>